<feature type="transmembrane region" description="Helical" evidence="1">
    <location>
        <begin position="65"/>
        <end position="87"/>
    </location>
</feature>
<gene>
    <name evidence="2" type="ORF">SAMN04489757_15217</name>
</gene>
<dbReference type="Pfam" id="PF06541">
    <property type="entry name" value="ABC_trans_CmpB"/>
    <property type="match status" value="1"/>
</dbReference>
<name>A0A1I5ITH2_9FIRM</name>
<proteinExistence type="predicted"/>
<feature type="transmembrane region" description="Helical" evidence="1">
    <location>
        <begin position="35"/>
        <end position="53"/>
    </location>
</feature>
<dbReference type="RefSeq" id="WP_091688892.1">
    <property type="nucleotide sequence ID" value="NZ_BAABFM010000031.1"/>
</dbReference>
<accession>A0A1I5ITH2</accession>
<reference evidence="2 3" key="1">
    <citation type="submission" date="2016-10" db="EMBL/GenBank/DDBJ databases">
        <authorList>
            <person name="de Groot N.N."/>
        </authorList>
    </citation>
    <scope>NUCLEOTIDE SEQUENCE [LARGE SCALE GENOMIC DNA]</scope>
    <source>
        <strain evidence="2 3">DSM 1283</strain>
    </source>
</reference>
<organism evidence="2 3">
    <name type="scientific">Anaerocolumna aminovalerica</name>
    <dbReference type="NCBI Taxonomy" id="1527"/>
    <lineage>
        <taxon>Bacteria</taxon>
        <taxon>Bacillati</taxon>
        <taxon>Bacillota</taxon>
        <taxon>Clostridia</taxon>
        <taxon>Lachnospirales</taxon>
        <taxon>Lachnospiraceae</taxon>
        <taxon>Anaerocolumna</taxon>
    </lineage>
</organism>
<evidence type="ECO:0000256" key="1">
    <source>
        <dbReference type="SAM" id="Phobius"/>
    </source>
</evidence>
<dbReference type="AlphaFoldDB" id="A0A1I5ITH2"/>
<feature type="transmembrane region" description="Helical" evidence="1">
    <location>
        <begin position="12"/>
        <end position="29"/>
    </location>
</feature>
<dbReference type="OrthoDB" id="1752779at2"/>
<keyword evidence="1" id="KW-0812">Transmembrane</keyword>
<feature type="transmembrane region" description="Helical" evidence="1">
    <location>
        <begin position="99"/>
        <end position="123"/>
    </location>
</feature>
<dbReference type="InterPro" id="IPR010540">
    <property type="entry name" value="CmpB_TMEM229"/>
</dbReference>
<dbReference type="EMBL" id="FOWD01000052">
    <property type="protein sequence ID" value="SFO63693.1"/>
    <property type="molecule type" value="Genomic_DNA"/>
</dbReference>
<evidence type="ECO:0000313" key="2">
    <source>
        <dbReference type="EMBL" id="SFO63693.1"/>
    </source>
</evidence>
<dbReference type="Proteomes" id="UP000198806">
    <property type="component" value="Unassembled WGS sequence"/>
</dbReference>
<dbReference type="STRING" id="1527.SAMN04489757_15217"/>
<evidence type="ECO:0000313" key="3">
    <source>
        <dbReference type="Proteomes" id="UP000198806"/>
    </source>
</evidence>
<keyword evidence="3" id="KW-1185">Reference proteome</keyword>
<protein>
    <submittedName>
        <fullName evidence="2">Putative ABC-transporter type IV</fullName>
    </submittedName>
</protein>
<keyword evidence="1" id="KW-0472">Membrane</keyword>
<keyword evidence="1" id="KW-1133">Transmembrane helix</keyword>
<sequence>MIKLYNNTLKYILLFFIGGYAYCGIEILFRGFSHISMLIAGGLSFVLIGLLNENFNHKMALVSQMALSACIITAIEFLVGLVVNVWLDLKVWDYSNMPYNFMGQICLLYVNIWFFLSLASILLDDYLRYFLLGEEKPHYKIF</sequence>